<gene>
    <name evidence="11" type="ORF">MNBD_GAMMA24-1370</name>
</gene>
<accession>A0A3B1BEP8</accession>
<keyword evidence="9" id="KW-0119">Carbohydrate metabolism</keyword>
<dbReference type="Pfam" id="PF00128">
    <property type="entry name" value="Alpha-amylase"/>
    <property type="match status" value="1"/>
</dbReference>
<evidence type="ECO:0000256" key="6">
    <source>
        <dbReference type="ARBA" id="ARBA00022676"/>
    </source>
</evidence>
<evidence type="ECO:0000256" key="3">
    <source>
        <dbReference type="ARBA" id="ARBA00009000"/>
    </source>
</evidence>
<reference evidence="11" key="1">
    <citation type="submission" date="2018-06" db="EMBL/GenBank/DDBJ databases">
        <authorList>
            <person name="Zhirakovskaya E."/>
        </authorList>
    </citation>
    <scope>NUCLEOTIDE SEQUENCE</scope>
</reference>
<dbReference type="SUPFAM" id="SSF81296">
    <property type="entry name" value="E set domains"/>
    <property type="match status" value="2"/>
</dbReference>
<dbReference type="NCBIfam" id="TIGR01515">
    <property type="entry name" value="branching_enzym"/>
    <property type="match status" value="1"/>
</dbReference>
<keyword evidence="8" id="KW-0320">Glycogen biosynthesis</keyword>
<evidence type="ECO:0000256" key="5">
    <source>
        <dbReference type="ARBA" id="ARBA00022600"/>
    </source>
</evidence>
<dbReference type="InterPro" id="IPR037439">
    <property type="entry name" value="Branching_enzy"/>
</dbReference>
<dbReference type="FunFam" id="2.60.40.10:FF:000169">
    <property type="entry name" value="1,4-alpha-glucan branching enzyme GlgB"/>
    <property type="match status" value="1"/>
</dbReference>
<proteinExistence type="inferred from homology"/>
<evidence type="ECO:0000256" key="2">
    <source>
        <dbReference type="ARBA" id="ARBA00004964"/>
    </source>
</evidence>
<dbReference type="InterPro" id="IPR013780">
    <property type="entry name" value="Glyco_hydro_b"/>
</dbReference>
<dbReference type="InterPro" id="IPR004193">
    <property type="entry name" value="Glyco_hydro_13_N"/>
</dbReference>
<organism evidence="11">
    <name type="scientific">hydrothermal vent metagenome</name>
    <dbReference type="NCBI Taxonomy" id="652676"/>
    <lineage>
        <taxon>unclassified sequences</taxon>
        <taxon>metagenomes</taxon>
        <taxon>ecological metagenomes</taxon>
    </lineage>
</organism>
<dbReference type="GO" id="GO:0005829">
    <property type="term" value="C:cytosol"/>
    <property type="evidence" value="ECO:0007669"/>
    <property type="project" value="TreeGrafter"/>
</dbReference>
<comment type="pathway">
    <text evidence="2">Glycan biosynthesis; glycogen biosynthesis.</text>
</comment>
<dbReference type="EMBL" id="UOFZ01000067">
    <property type="protein sequence ID" value="VAX12881.1"/>
    <property type="molecule type" value="Genomic_DNA"/>
</dbReference>
<dbReference type="FunFam" id="3.20.20.80:FF:000003">
    <property type="entry name" value="1,4-alpha-glucan branching enzyme GlgB"/>
    <property type="match status" value="1"/>
</dbReference>
<dbReference type="InterPro" id="IPR006407">
    <property type="entry name" value="GlgB"/>
</dbReference>
<evidence type="ECO:0000259" key="10">
    <source>
        <dbReference type="SMART" id="SM00642"/>
    </source>
</evidence>
<dbReference type="EC" id="2.4.1.18" evidence="4"/>
<dbReference type="GO" id="GO:0003844">
    <property type="term" value="F:1,4-alpha-glucan branching enzyme activity"/>
    <property type="evidence" value="ECO:0007669"/>
    <property type="project" value="UniProtKB-EC"/>
</dbReference>
<dbReference type="SUPFAM" id="SSF51445">
    <property type="entry name" value="(Trans)glycosidases"/>
    <property type="match status" value="1"/>
</dbReference>
<protein>
    <recommendedName>
        <fullName evidence="4">1,4-alpha-glucan branching enzyme</fullName>
        <ecNumber evidence="4">2.4.1.18</ecNumber>
    </recommendedName>
</protein>
<keyword evidence="5" id="KW-0321">Glycogen metabolism</keyword>
<dbReference type="NCBIfam" id="NF003811">
    <property type="entry name" value="PRK05402.1"/>
    <property type="match status" value="1"/>
</dbReference>
<dbReference type="Gene3D" id="3.20.20.80">
    <property type="entry name" value="Glycosidases"/>
    <property type="match status" value="1"/>
</dbReference>
<dbReference type="SUPFAM" id="SSF51011">
    <property type="entry name" value="Glycosyl hydrolase domain"/>
    <property type="match status" value="1"/>
</dbReference>
<dbReference type="InterPro" id="IPR006048">
    <property type="entry name" value="A-amylase/branching_C"/>
</dbReference>
<evidence type="ECO:0000256" key="4">
    <source>
        <dbReference type="ARBA" id="ARBA00012541"/>
    </source>
</evidence>
<comment type="catalytic activity">
    <reaction evidence="1">
        <text>Transfers a segment of a (1-&gt;4)-alpha-D-glucan chain to a primary hydroxy group in a similar glucan chain.</text>
        <dbReference type="EC" id="2.4.1.18"/>
    </reaction>
</comment>
<dbReference type="CDD" id="cd02855">
    <property type="entry name" value="E_set_GBE_prok_N"/>
    <property type="match status" value="1"/>
</dbReference>
<feature type="domain" description="Glycosyl hydrolase family 13 catalytic" evidence="10">
    <location>
        <begin position="260"/>
        <end position="606"/>
    </location>
</feature>
<dbReference type="HAMAP" id="MF_00685">
    <property type="entry name" value="GlgB"/>
    <property type="match status" value="1"/>
</dbReference>
<dbReference type="FunFam" id="2.60.40.1180:FF:000002">
    <property type="entry name" value="1,4-alpha-glucan branching enzyme GlgB"/>
    <property type="match status" value="1"/>
</dbReference>
<dbReference type="PANTHER" id="PTHR43651">
    <property type="entry name" value="1,4-ALPHA-GLUCAN-BRANCHING ENZYME"/>
    <property type="match status" value="1"/>
</dbReference>
<dbReference type="AlphaFoldDB" id="A0A3B1BEP8"/>
<evidence type="ECO:0000256" key="1">
    <source>
        <dbReference type="ARBA" id="ARBA00000826"/>
    </source>
</evidence>
<dbReference type="CDD" id="cd11322">
    <property type="entry name" value="AmyAc_Glg_BE"/>
    <property type="match status" value="1"/>
</dbReference>
<dbReference type="Pfam" id="PF02806">
    <property type="entry name" value="Alpha-amylase_C"/>
    <property type="match status" value="1"/>
</dbReference>
<dbReference type="GO" id="GO:0004553">
    <property type="term" value="F:hydrolase activity, hydrolyzing O-glycosyl compounds"/>
    <property type="evidence" value="ECO:0007669"/>
    <property type="project" value="InterPro"/>
</dbReference>
<dbReference type="InterPro" id="IPR013783">
    <property type="entry name" value="Ig-like_fold"/>
</dbReference>
<dbReference type="Pfam" id="PF22019">
    <property type="entry name" value="GlgB_N"/>
    <property type="match status" value="1"/>
</dbReference>
<evidence type="ECO:0000313" key="11">
    <source>
        <dbReference type="EMBL" id="VAX12881.1"/>
    </source>
</evidence>
<dbReference type="InterPro" id="IPR006047">
    <property type="entry name" value="GH13_cat_dom"/>
</dbReference>
<comment type="similarity">
    <text evidence="3">Belongs to the glycosyl hydrolase 13 family. GlgB subfamily.</text>
</comment>
<sequence>MSHLSENNPFADDPTLSPVQQAELQRVMEARHHDPFSVLGRHVQGDSAYVCIFKPRVEQLTIGSQRLPMRRLDNSDVFIWQGEAEKVPEHYQLHWISDGQEISEYDPYCFAPQLPDFDIHLFSEGKHWHIQHFLGAHLHQIGNVKGTLFATWAPNAERVSVIGEFNHWDGRIHPMRVRGGGIWELFIPGIEANALYKFEIRNRDSGEILSKTDPYARQYELRPNTAAVVTAKSEYPWQDNEWMAQRRQYDWQHRPTSIYEVHLGSWQQNAEGGFLNYRELAQSLVTYVLELGFTHIELMPITEHPLDASWGYQTTGYFAPTRRFGTADDFRYFVDHCHQHGIGVLLDWVPAHFPKDAHGLARFDGSPLYEHEDPRRGEHRDWGTLIYNFGRNEVKNFLLASALFWLEEFHLDGLRVDAVASMLYLDYSRDDNDWIPNIHGGNENLEAIAFLRELNTLTHNQQPGTVIIAEESTAWPQVTRPVDMGGLGFSMKWNMGWMHDVLKYMAEDPVHRQYHHNQLTFGLLYAFTENFVLPFSHDEVVHGKSSMLNKMPGDEWQRFANLRLLYSYMFTYPGKKLLFMGCEFGQGKEWDHETELDWYVLNYPLHQGMTHLLTDLNKLYKNESALHRLDFEHQGFEWLDCEDQRHSILAYVRKDEHQQVLVILNFTPVPRKKYRIGVPLPGAYREIINSDSEYYAGSNIGNAGLVQAEVEPCMGRNYSLTLNLPPLAALVLKLEEK</sequence>
<dbReference type="InterPro" id="IPR054169">
    <property type="entry name" value="GlgB_N"/>
</dbReference>
<evidence type="ECO:0000256" key="9">
    <source>
        <dbReference type="ARBA" id="ARBA00023277"/>
    </source>
</evidence>
<dbReference type="NCBIfam" id="NF008967">
    <property type="entry name" value="PRK12313.1"/>
    <property type="match status" value="1"/>
</dbReference>
<keyword evidence="6 11" id="KW-0328">Glycosyltransferase</keyword>
<dbReference type="InterPro" id="IPR017853">
    <property type="entry name" value="GH"/>
</dbReference>
<dbReference type="PANTHER" id="PTHR43651:SF3">
    <property type="entry name" value="1,4-ALPHA-GLUCAN-BRANCHING ENZYME"/>
    <property type="match status" value="1"/>
</dbReference>
<dbReference type="GO" id="GO:0005978">
    <property type="term" value="P:glycogen biosynthetic process"/>
    <property type="evidence" value="ECO:0007669"/>
    <property type="project" value="UniProtKB-UniPathway"/>
</dbReference>
<dbReference type="PIRSF" id="PIRSF000463">
    <property type="entry name" value="GlgB"/>
    <property type="match status" value="1"/>
</dbReference>
<dbReference type="Pfam" id="PF02922">
    <property type="entry name" value="CBM_48"/>
    <property type="match status" value="1"/>
</dbReference>
<evidence type="ECO:0000256" key="7">
    <source>
        <dbReference type="ARBA" id="ARBA00022679"/>
    </source>
</evidence>
<dbReference type="GO" id="GO:0043169">
    <property type="term" value="F:cation binding"/>
    <property type="evidence" value="ECO:0007669"/>
    <property type="project" value="InterPro"/>
</dbReference>
<dbReference type="Gene3D" id="2.60.40.1180">
    <property type="entry name" value="Golgi alpha-mannosidase II"/>
    <property type="match status" value="1"/>
</dbReference>
<evidence type="ECO:0000256" key="8">
    <source>
        <dbReference type="ARBA" id="ARBA00023056"/>
    </source>
</evidence>
<dbReference type="InterPro" id="IPR014756">
    <property type="entry name" value="Ig_E-set"/>
</dbReference>
<dbReference type="Gene3D" id="2.60.40.10">
    <property type="entry name" value="Immunoglobulins"/>
    <property type="match status" value="1"/>
</dbReference>
<dbReference type="InterPro" id="IPR044143">
    <property type="entry name" value="GlgB_N_E_set_prok"/>
</dbReference>
<keyword evidence="7 11" id="KW-0808">Transferase</keyword>
<name>A0A3B1BEP8_9ZZZZ</name>
<dbReference type="UniPathway" id="UPA00164"/>
<dbReference type="SMART" id="SM00642">
    <property type="entry name" value="Aamy"/>
    <property type="match status" value="1"/>
</dbReference>